<accession>A0A1M5A9S8</accession>
<keyword evidence="2" id="KW-0808">Transferase</keyword>
<dbReference type="RefSeq" id="WP_072885623.1">
    <property type="nucleotide sequence ID" value="NZ_FQVO01000012.1"/>
</dbReference>
<dbReference type="Gene3D" id="3.40.50.150">
    <property type="entry name" value="Vaccinia Virus protein VP39"/>
    <property type="match status" value="1"/>
</dbReference>
<dbReference type="CDD" id="cd02440">
    <property type="entry name" value="AdoMet_MTases"/>
    <property type="match status" value="1"/>
</dbReference>
<gene>
    <name evidence="2" type="ORF">SAMN05444408_11275</name>
</gene>
<sequence>MENYLEINRNSWNAKVEPHLKSDFYFVDEFLKGRTSLNSIELELLGDIKDKSVLHLQCHFGQDSISLSRLGAKVTGIDLSDRAIAEAKLLAQKCEADTKFICTDLYNLPNVLDEKFDIVFTSYGTIGWLPDLDRWAKVISRFLKPDGKFIMAEFHPAVWMFDDDFEGIKYNYFNEKPIVETYEGTYADPSANIVQEYVMWNHSLAEVLQSLIDNHLIIHQFKEFDWSPYPCLRHVEEFEKGKWRISKFGNKLPLVFAVEAKKSHRNTNYDDFLNI</sequence>
<evidence type="ECO:0000313" key="3">
    <source>
        <dbReference type="Proteomes" id="UP000184236"/>
    </source>
</evidence>
<proteinExistence type="predicted"/>
<evidence type="ECO:0000259" key="1">
    <source>
        <dbReference type="Pfam" id="PF08241"/>
    </source>
</evidence>
<keyword evidence="3" id="KW-1185">Reference proteome</keyword>
<keyword evidence="2" id="KW-0489">Methyltransferase</keyword>
<feature type="domain" description="Methyltransferase type 11" evidence="1">
    <location>
        <begin position="55"/>
        <end position="151"/>
    </location>
</feature>
<dbReference type="GO" id="GO:0008757">
    <property type="term" value="F:S-adenosylmethionine-dependent methyltransferase activity"/>
    <property type="evidence" value="ECO:0007669"/>
    <property type="project" value="InterPro"/>
</dbReference>
<dbReference type="OrthoDB" id="8385759at2"/>
<evidence type="ECO:0000313" key="2">
    <source>
        <dbReference type="EMBL" id="SHF26904.1"/>
    </source>
</evidence>
<dbReference type="Pfam" id="PF08241">
    <property type="entry name" value="Methyltransf_11"/>
    <property type="match status" value="1"/>
</dbReference>
<dbReference type="InterPro" id="IPR029063">
    <property type="entry name" value="SAM-dependent_MTases_sf"/>
</dbReference>
<protein>
    <submittedName>
        <fullName evidence="2">Methyltransferase domain-containing protein</fullName>
    </submittedName>
</protein>
<dbReference type="Proteomes" id="UP000184236">
    <property type="component" value="Unassembled WGS sequence"/>
</dbReference>
<dbReference type="GO" id="GO:0032259">
    <property type="term" value="P:methylation"/>
    <property type="evidence" value="ECO:0007669"/>
    <property type="project" value="UniProtKB-KW"/>
</dbReference>
<dbReference type="AlphaFoldDB" id="A0A1M5A9S8"/>
<reference evidence="3" key="1">
    <citation type="submission" date="2016-11" db="EMBL/GenBank/DDBJ databases">
        <authorList>
            <person name="Varghese N."/>
            <person name="Submissions S."/>
        </authorList>
    </citation>
    <scope>NUCLEOTIDE SEQUENCE [LARGE SCALE GENOMIC DNA]</scope>
    <source>
        <strain evidence="3">DSM 26898</strain>
    </source>
</reference>
<dbReference type="STRING" id="1302685.SAMN05444408_11275"/>
<organism evidence="2 3">
    <name type="scientific">Chryseobacterium takakiae</name>
    <dbReference type="NCBI Taxonomy" id="1302685"/>
    <lineage>
        <taxon>Bacteria</taxon>
        <taxon>Pseudomonadati</taxon>
        <taxon>Bacteroidota</taxon>
        <taxon>Flavobacteriia</taxon>
        <taxon>Flavobacteriales</taxon>
        <taxon>Weeksellaceae</taxon>
        <taxon>Chryseobacterium group</taxon>
        <taxon>Chryseobacterium</taxon>
    </lineage>
</organism>
<dbReference type="EMBL" id="FQVO01000012">
    <property type="protein sequence ID" value="SHF26904.1"/>
    <property type="molecule type" value="Genomic_DNA"/>
</dbReference>
<dbReference type="SUPFAM" id="SSF53335">
    <property type="entry name" value="S-adenosyl-L-methionine-dependent methyltransferases"/>
    <property type="match status" value="1"/>
</dbReference>
<name>A0A1M5A9S8_9FLAO</name>
<dbReference type="InterPro" id="IPR013216">
    <property type="entry name" value="Methyltransf_11"/>
</dbReference>